<dbReference type="OrthoDB" id="9816402at2"/>
<dbReference type="InterPro" id="IPR036737">
    <property type="entry name" value="OmpA-like_sf"/>
</dbReference>
<keyword evidence="1" id="KW-0472">Membrane</keyword>
<protein>
    <recommendedName>
        <fullName evidence="2">OmpA-like domain-containing protein</fullName>
    </recommendedName>
</protein>
<evidence type="ECO:0000313" key="3">
    <source>
        <dbReference type="EMBL" id="SOB88249.1"/>
    </source>
</evidence>
<dbReference type="Gene3D" id="3.30.1330.60">
    <property type="entry name" value="OmpA-like domain"/>
    <property type="match status" value="1"/>
</dbReference>
<keyword evidence="4" id="KW-1185">Reference proteome</keyword>
<dbReference type="Proteomes" id="UP000219494">
    <property type="component" value="Unassembled WGS sequence"/>
</dbReference>
<evidence type="ECO:0000259" key="2">
    <source>
        <dbReference type="PROSITE" id="PS51123"/>
    </source>
</evidence>
<dbReference type="InterPro" id="IPR006665">
    <property type="entry name" value="OmpA-like"/>
</dbReference>
<gene>
    <name evidence="3" type="ORF">SAMN06297144_3394</name>
</gene>
<dbReference type="GO" id="GO:0016020">
    <property type="term" value="C:membrane"/>
    <property type="evidence" value="ECO:0007669"/>
    <property type="project" value="UniProtKB-UniRule"/>
</dbReference>
<evidence type="ECO:0000256" key="1">
    <source>
        <dbReference type="PROSITE-ProRule" id="PRU00473"/>
    </source>
</evidence>
<name>A0A285R3F0_9SPHN</name>
<evidence type="ECO:0000313" key="4">
    <source>
        <dbReference type="Proteomes" id="UP000219494"/>
    </source>
</evidence>
<accession>A0A285R3F0</accession>
<feature type="domain" description="OmpA-like" evidence="2">
    <location>
        <begin position="128"/>
        <end position="253"/>
    </location>
</feature>
<organism evidence="3 4">
    <name type="scientific">Sphingomonas guangdongensis</name>
    <dbReference type="NCBI Taxonomy" id="1141890"/>
    <lineage>
        <taxon>Bacteria</taxon>
        <taxon>Pseudomonadati</taxon>
        <taxon>Pseudomonadota</taxon>
        <taxon>Alphaproteobacteria</taxon>
        <taxon>Sphingomonadales</taxon>
        <taxon>Sphingomonadaceae</taxon>
        <taxon>Sphingomonas</taxon>
    </lineage>
</organism>
<proteinExistence type="predicted"/>
<dbReference type="RefSeq" id="WP_097065025.1">
    <property type="nucleotide sequence ID" value="NZ_OBMI01000003.1"/>
</dbReference>
<dbReference type="SUPFAM" id="SSF103088">
    <property type="entry name" value="OmpA-like"/>
    <property type="match status" value="1"/>
</dbReference>
<dbReference type="AlphaFoldDB" id="A0A285R3F0"/>
<dbReference type="EMBL" id="OBMI01000003">
    <property type="protein sequence ID" value="SOB88249.1"/>
    <property type="molecule type" value="Genomic_DNA"/>
</dbReference>
<reference evidence="3 4" key="1">
    <citation type="submission" date="2017-07" db="EMBL/GenBank/DDBJ databases">
        <authorList>
            <person name="Sun Z.S."/>
            <person name="Albrecht U."/>
            <person name="Echele G."/>
            <person name="Lee C.C."/>
        </authorList>
    </citation>
    <scope>NUCLEOTIDE SEQUENCE [LARGE SCALE GENOMIC DNA]</scope>
    <source>
        <strain evidence="3 4">CGMCC 1.12672</strain>
    </source>
</reference>
<sequence>MIRVAILLAAVAANGGAAVRYIGCPVYRDTDNGRKSGCWLVEDEASGVRYDVTAAPTKPDWNHAVLVEGVQSAAAGDPCGGTVLEPARVSVLEEGCTRHMLAAEGYQGRRFALPERNVRPLYEERKRPDRPFADGRFTIPFDYQSRFITYQLSDYYLDATINYALDVQPAGIEVTGFADVRKVEVSGRTIAEPASLARERAELVRNALIMRGIAADRITVRVGRGGAPFVPAAFDGLAAPAARRVDIRIVPELSEARRGTP</sequence>
<dbReference type="PROSITE" id="PS51123">
    <property type="entry name" value="OMPA_2"/>
    <property type="match status" value="1"/>
</dbReference>